<evidence type="ECO:0000313" key="3">
    <source>
        <dbReference type="EMBL" id="CAK1586624.1"/>
    </source>
</evidence>
<keyword evidence="4" id="KW-1185">Reference proteome</keyword>
<evidence type="ECO:0000259" key="2">
    <source>
        <dbReference type="PROSITE" id="PS50053"/>
    </source>
</evidence>
<name>A0AAV1KWQ5_9NEOP</name>
<feature type="region of interest" description="Disordered" evidence="1">
    <location>
        <begin position="217"/>
        <end position="260"/>
    </location>
</feature>
<dbReference type="PROSITE" id="PS50053">
    <property type="entry name" value="UBIQUITIN_2"/>
    <property type="match status" value="1"/>
</dbReference>
<dbReference type="PANTHER" id="PTHR46728:SF1">
    <property type="entry name" value="AN1-TYPE ZINC FINGER PROTEIN 4"/>
    <property type="match status" value="1"/>
</dbReference>
<dbReference type="Pfam" id="PF00240">
    <property type="entry name" value="ubiquitin"/>
    <property type="match status" value="1"/>
</dbReference>
<dbReference type="InterPro" id="IPR019956">
    <property type="entry name" value="Ubiquitin_dom"/>
</dbReference>
<proteinExistence type="predicted"/>
<dbReference type="SUPFAM" id="SSF54236">
    <property type="entry name" value="Ubiquitin-like"/>
    <property type="match status" value="1"/>
</dbReference>
<dbReference type="InterPro" id="IPR053061">
    <property type="entry name" value="AN1-type_zinc_finger"/>
</dbReference>
<dbReference type="InterPro" id="IPR000626">
    <property type="entry name" value="Ubiquitin-like_dom"/>
</dbReference>
<organism evidence="3 4">
    <name type="scientific">Parnassius mnemosyne</name>
    <name type="common">clouded apollo</name>
    <dbReference type="NCBI Taxonomy" id="213953"/>
    <lineage>
        <taxon>Eukaryota</taxon>
        <taxon>Metazoa</taxon>
        <taxon>Ecdysozoa</taxon>
        <taxon>Arthropoda</taxon>
        <taxon>Hexapoda</taxon>
        <taxon>Insecta</taxon>
        <taxon>Pterygota</taxon>
        <taxon>Neoptera</taxon>
        <taxon>Endopterygota</taxon>
        <taxon>Lepidoptera</taxon>
        <taxon>Glossata</taxon>
        <taxon>Ditrysia</taxon>
        <taxon>Papilionoidea</taxon>
        <taxon>Papilionidae</taxon>
        <taxon>Parnassiinae</taxon>
        <taxon>Parnassini</taxon>
        <taxon>Parnassius</taxon>
        <taxon>Driopa</taxon>
    </lineage>
</organism>
<evidence type="ECO:0000256" key="1">
    <source>
        <dbReference type="SAM" id="MobiDB-lite"/>
    </source>
</evidence>
<dbReference type="Proteomes" id="UP001314205">
    <property type="component" value="Unassembled WGS sequence"/>
</dbReference>
<dbReference type="PANTHER" id="PTHR46728">
    <property type="entry name" value="AN1-TYPE ZINC FINGER PROTEIN 4"/>
    <property type="match status" value="1"/>
</dbReference>
<dbReference type="AlphaFoldDB" id="A0AAV1KWQ5"/>
<feature type="region of interest" description="Disordered" evidence="1">
    <location>
        <begin position="1"/>
        <end position="24"/>
    </location>
</feature>
<evidence type="ECO:0000313" key="4">
    <source>
        <dbReference type="Proteomes" id="UP001314205"/>
    </source>
</evidence>
<sequence length="260" mass="28272">MSQHGYPERLSNRSKGFQEDGPSQPTMEVLVETLTGTAFEMTVSPSDTIFAIKSKIFRVEGIPVSQQHLVYNLRELADGASLRDHGVSAGARLRLVLALRGGPIATRRPPPPERPPPDREELEWGESVGGGGVAGSSGCKVTVLVFRDGERLNMLRVRENRDGTYSPLDHAKYGSSVSQLAERSAEGCAGGAGLQENAVTMGKMLELRRRMHSLTLQRRAPAPRPGPRHTTLPCLPHPPTHRPTDPVCANTVHSHTLMGR</sequence>
<feature type="compositionally biased region" description="Basic and acidic residues" evidence="1">
    <location>
        <begin position="1"/>
        <end position="11"/>
    </location>
</feature>
<protein>
    <recommendedName>
        <fullName evidence="2">Ubiquitin-like domain-containing protein</fullName>
    </recommendedName>
</protein>
<dbReference type="SMART" id="SM00213">
    <property type="entry name" value="UBQ"/>
    <property type="match status" value="1"/>
</dbReference>
<dbReference type="InterPro" id="IPR029071">
    <property type="entry name" value="Ubiquitin-like_domsf"/>
</dbReference>
<gene>
    <name evidence="3" type="ORF">PARMNEM_LOCUS7548</name>
</gene>
<comment type="caution">
    <text evidence="3">The sequence shown here is derived from an EMBL/GenBank/DDBJ whole genome shotgun (WGS) entry which is preliminary data.</text>
</comment>
<accession>A0AAV1KWQ5</accession>
<feature type="domain" description="Ubiquitin-like" evidence="2">
    <location>
        <begin position="27"/>
        <end position="102"/>
    </location>
</feature>
<reference evidence="3 4" key="1">
    <citation type="submission" date="2023-11" db="EMBL/GenBank/DDBJ databases">
        <authorList>
            <person name="Hedman E."/>
            <person name="Englund M."/>
            <person name="Stromberg M."/>
            <person name="Nyberg Akerstrom W."/>
            <person name="Nylinder S."/>
            <person name="Jareborg N."/>
            <person name="Kallberg Y."/>
            <person name="Kronander E."/>
        </authorList>
    </citation>
    <scope>NUCLEOTIDE SEQUENCE [LARGE SCALE GENOMIC DNA]</scope>
</reference>
<dbReference type="Gene3D" id="3.10.20.90">
    <property type="entry name" value="Phosphatidylinositol 3-kinase Catalytic Subunit, Chain A, domain 1"/>
    <property type="match status" value="1"/>
</dbReference>
<feature type="region of interest" description="Disordered" evidence="1">
    <location>
        <begin position="103"/>
        <end position="133"/>
    </location>
</feature>
<dbReference type="CDD" id="cd01802">
    <property type="entry name" value="Ubl_ZFAND4"/>
    <property type="match status" value="1"/>
</dbReference>
<dbReference type="EMBL" id="CAVLGL010000081">
    <property type="protein sequence ID" value="CAK1586624.1"/>
    <property type="molecule type" value="Genomic_DNA"/>
</dbReference>
<dbReference type="PRINTS" id="PR00348">
    <property type="entry name" value="UBIQUITIN"/>
</dbReference>